<evidence type="ECO:0000259" key="11">
    <source>
        <dbReference type="Pfam" id="PF16998"/>
    </source>
</evidence>
<dbReference type="PIRSF" id="PIRSF002721">
    <property type="entry name" value="Surface_antigen_Rickettsia"/>
    <property type="match status" value="1"/>
</dbReference>
<evidence type="ECO:0000256" key="8">
    <source>
        <dbReference type="SAM" id="MobiDB-lite"/>
    </source>
</evidence>
<keyword evidence="4 9" id="KW-0732">Signal</keyword>
<evidence type="ECO:0000256" key="6">
    <source>
        <dbReference type="ARBA" id="ARBA00023139"/>
    </source>
</evidence>
<evidence type="ECO:0000256" key="2">
    <source>
        <dbReference type="ARBA" id="ARBA00008681"/>
    </source>
</evidence>
<dbReference type="AlphaFoldDB" id="A0A934V2R9"/>
<dbReference type="InterPro" id="IPR051407">
    <property type="entry name" value="Bact_OM_lipoprot/Surf_antigen"/>
</dbReference>
<reference evidence="12" key="1">
    <citation type="submission" date="2017-08" db="EMBL/GenBank/DDBJ databases">
        <authorList>
            <person name="Imhoff J.F."/>
            <person name="Rahn T."/>
            <person name="Kuenzel S."/>
            <person name="Neulinger S.C."/>
        </authorList>
    </citation>
    <scope>NUCLEOTIDE SEQUENCE</scope>
    <source>
        <strain evidence="12">DSM 9154</strain>
    </source>
</reference>
<name>A0A934V2R9_9PROT</name>
<accession>A0A934V2R9</accession>
<keyword evidence="6" id="KW-0564">Palmitate</keyword>
<evidence type="ECO:0000256" key="3">
    <source>
        <dbReference type="ARBA" id="ARBA00015281"/>
    </source>
</evidence>
<reference evidence="12" key="2">
    <citation type="journal article" date="2020" name="Microorganisms">
        <title>Osmotic Adaptation and Compatible Solute Biosynthesis of Phototrophic Bacteria as Revealed from Genome Analyses.</title>
        <authorList>
            <person name="Imhoff J.F."/>
            <person name="Rahn T."/>
            <person name="Kunzel S."/>
            <person name="Keller A."/>
            <person name="Neulinger S.C."/>
        </authorList>
    </citation>
    <scope>NUCLEOTIDE SEQUENCE</scope>
    <source>
        <strain evidence="12">DSM 9154</strain>
    </source>
</reference>
<dbReference type="GO" id="GO:0009279">
    <property type="term" value="C:cell outer membrane"/>
    <property type="evidence" value="ECO:0007669"/>
    <property type="project" value="UniProtKB-SubCell"/>
</dbReference>
<dbReference type="PROSITE" id="PS51257">
    <property type="entry name" value="PROKAR_LIPOPROTEIN"/>
    <property type="match status" value="1"/>
</dbReference>
<feature type="signal peptide" evidence="9">
    <location>
        <begin position="1"/>
        <end position="22"/>
    </location>
</feature>
<evidence type="ECO:0000259" key="10">
    <source>
        <dbReference type="Pfam" id="PF05433"/>
    </source>
</evidence>
<feature type="domain" description="Surface antigen" evidence="11">
    <location>
        <begin position="77"/>
        <end position="159"/>
    </location>
</feature>
<dbReference type="Proteomes" id="UP000778970">
    <property type="component" value="Unassembled WGS sequence"/>
</dbReference>
<feature type="chain" id="PRO_5037089748" description="17 kDa surface antigen" evidence="9">
    <location>
        <begin position="23"/>
        <end position="161"/>
    </location>
</feature>
<dbReference type="EMBL" id="NRRE01000034">
    <property type="protein sequence ID" value="MBK1699071.1"/>
    <property type="molecule type" value="Genomic_DNA"/>
</dbReference>
<feature type="compositionally biased region" description="Polar residues" evidence="8">
    <location>
        <begin position="85"/>
        <end position="105"/>
    </location>
</feature>
<evidence type="ECO:0000256" key="7">
    <source>
        <dbReference type="ARBA" id="ARBA00023288"/>
    </source>
</evidence>
<dbReference type="InterPro" id="IPR032635">
    <property type="entry name" value="Anti_2"/>
</dbReference>
<keyword evidence="5" id="KW-0472">Membrane</keyword>
<evidence type="ECO:0000256" key="5">
    <source>
        <dbReference type="ARBA" id="ARBA00023136"/>
    </source>
</evidence>
<evidence type="ECO:0000313" key="12">
    <source>
        <dbReference type="EMBL" id="MBK1699071.1"/>
    </source>
</evidence>
<feature type="compositionally biased region" description="Basic and acidic residues" evidence="8">
    <location>
        <begin position="75"/>
        <end position="84"/>
    </location>
</feature>
<sequence>MRHASKVIVALFAIGLSATGCARDNTSGGELAGGAGGAVLGGLAGSQIGGGTGKLIATGAGAVIGALVGSEVGRRLSEGDEERLTQTTQDSLENNQTGQTSSWDNPDTGHRGTVTPTETYKTDSGRYCREFQHTIYVDGEAKDAYGTACRQPDGSWKIVQS</sequence>
<gene>
    <name evidence="12" type="ORF">CKO21_17645</name>
</gene>
<dbReference type="Pfam" id="PF05433">
    <property type="entry name" value="Rick_17kDa_Anti"/>
    <property type="match status" value="1"/>
</dbReference>
<dbReference type="RefSeq" id="WP_027287087.1">
    <property type="nucleotide sequence ID" value="NZ_NRRE01000034.1"/>
</dbReference>
<organism evidence="12 13">
    <name type="scientific">Rhodovibrio salinarum</name>
    <dbReference type="NCBI Taxonomy" id="1087"/>
    <lineage>
        <taxon>Bacteria</taxon>
        <taxon>Pseudomonadati</taxon>
        <taxon>Pseudomonadota</taxon>
        <taxon>Alphaproteobacteria</taxon>
        <taxon>Rhodospirillales</taxon>
        <taxon>Rhodovibrionaceae</taxon>
        <taxon>Rhodovibrio</taxon>
    </lineage>
</organism>
<evidence type="ECO:0000256" key="4">
    <source>
        <dbReference type="ARBA" id="ARBA00022729"/>
    </source>
</evidence>
<feature type="region of interest" description="Disordered" evidence="8">
    <location>
        <begin position="75"/>
        <end position="116"/>
    </location>
</feature>
<keyword evidence="7" id="KW-0449">Lipoprotein</keyword>
<protein>
    <recommendedName>
        <fullName evidence="3">17 kDa surface antigen</fullName>
    </recommendedName>
</protein>
<dbReference type="Pfam" id="PF16998">
    <property type="entry name" value="17kDa_Anti_2"/>
    <property type="match status" value="1"/>
</dbReference>
<comment type="similarity">
    <text evidence="2">Belongs to the rickettsiale 17 kDa surface antigen family.</text>
</comment>
<comment type="caution">
    <text evidence="12">The sequence shown here is derived from an EMBL/GenBank/DDBJ whole genome shotgun (WGS) entry which is preliminary data.</text>
</comment>
<comment type="subcellular location">
    <subcellularLocation>
        <location evidence="1">Cell outer membrane</location>
        <topology evidence="1">Lipid-anchor</topology>
    </subcellularLocation>
</comment>
<feature type="domain" description="Glycine zipper 2TM" evidence="10">
    <location>
        <begin position="32"/>
        <end position="73"/>
    </location>
</feature>
<dbReference type="PANTHER" id="PTHR35603:SF2">
    <property type="entry name" value="OUTER MEMBRANE LIPOPROTEIN"/>
    <property type="match status" value="1"/>
</dbReference>
<evidence type="ECO:0000313" key="13">
    <source>
        <dbReference type="Proteomes" id="UP000778970"/>
    </source>
</evidence>
<dbReference type="InterPro" id="IPR008816">
    <property type="entry name" value="Gly_zipper_2TM_dom"/>
</dbReference>
<evidence type="ECO:0000256" key="9">
    <source>
        <dbReference type="SAM" id="SignalP"/>
    </source>
</evidence>
<dbReference type="InterPro" id="IPR016364">
    <property type="entry name" value="Surface_antigen_Rickettsia"/>
</dbReference>
<keyword evidence="13" id="KW-1185">Reference proteome</keyword>
<evidence type="ECO:0000256" key="1">
    <source>
        <dbReference type="ARBA" id="ARBA00004459"/>
    </source>
</evidence>
<proteinExistence type="inferred from homology"/>
<dbReference type="PANTHER" id="PTHR35603">
    <property type="match status" value="1"/>
</dbReference>